<feature type="compositionally biased region" description="Basic and acidic residues" evidence="3">
    <location>
        <begin position="1623"/>
        <end position="1634"/>
    </location>
</feature>
<dbReference type="SUPFAM" id="SSF50985">
    <property type="entry name" value="RCC1/BLIP-II"/>
    <property type="match status" value="1"/>
</dbReference>
<dbReference type="PANTHER" id="PTHR22872">
    <property type="entry name" value="BTK-BINDING PROTEIN-RELATED"/>
    <property type="match status" value="1"/>
</dbReference>
<dbReference type="Gene3D" id="2.130.10.30">
    <property type="entry name" value="Regulator of chromosome condensation 1/beta-lactamase-inhibitor protein II"/>
    <property type="match status" value="1"/>
</dbReference>
<evidence type="ECO:0000256" key="2">
    <source>
        <dbReference type="PROSITE-ProRule" id="PRU00235"/>
    </source>
</evidence>
<dbReference type="InterPro" id="IPR036770">
    <property type="entry name" value="Ankyrin_rpt-contain_sf"/>
</dbReference>
<dbReference type="InterPro" id="IPR051625">
    <property type="entry name" value="Signaling_Regulatory_Domain"/>
</dbReference>
<dbReference type="Pfam" id="PF13637">
    <property type="entry name" value="Ank_4"/>
    <property type="match status" value="1"/>
</dbReference>
<dbReference type="InterPro" id="IPR002110">
    <property type="entry name" value="Ankyrin_rpt"/>
</dbReference>
<dbReference type="InterPro" id="IPR011333">
    <property type="entry name" value="SKP1/BTB/POZ_sf"/>
</dbReference>
<evidence type="ECO:0000256" key="3">
    <source>
        <dbReference type="SAM" id="MobiDB-lite"/>
    </source>
</evidence>
<dbReference type="SUPFAM" id="SSF48403">
    <property type="entry name" value="Ankyrin repeat"/>
    <property type="match status" value="1"/>
</dbReference>
<dbReference type="Pfam" id="PF00415">
    <property type="entry name" value="RCC1"/>
    <property type="match status" value="1"/>
</dbReference>
<accession>A0AAN6YEW3</accession>
<feature type="compositionally biased region" description="Gly residues" evidence="3">
    <location>
        <begin position="1541"/>
        <end position="1560"/>
    </location>
</feature>
<dbReference type="InterPro" id="IPR000210">
    <property type="entry name" value="BTB/POZ_dom"/>
</dbReference>
<reference evidence="5" key="1">
    <citation type="journal article" date="2023" name="Mol. Phylogenet. Evol.">
        <title>Genome-scale phylogeny and comparative genomics of the fungal order Sordariales.</title>
        <authorList>
            <person name="Hensen N."/>
            <person name="Bonometti L."/>
            <person name="Westerberg I."/>
            <person name="Brannstrom I.O."/>
            <person name="Guillou S."/>
            <person name="Cros-Aarteil S."/>
            <person name="Calhoun S."/>
            <person name="Haridas S."/>
            <person name="Kuo A."/>
            <person name="Mondo S."/>
            <person name="Pangilinan J."/>
            <person name="Riley R."/>
            <person name="LaButti K."/>
            <person name="Andreopoulos B."/>
            <person name="Lipzen A."/>
            <person name="Chen C."/>
            <person name="Yan M."/>
            <person name="Daum C."/>
            <person name="Ng V."/>
            <person name="Clum A."/>
            <person name="Steindorff A."/>
            <person name="Ohm R.A."/>
            <person name="Martin F."/>
            <person name="Silar P."/>
            <person name="Natvig D.O."/>
            <person name="Lalanne C."/>
            <person name="Gautier V."/>
            <person name="Ament-Velasquez S.L."/>
            <person name="Kruys A."/>
            <person name="Hutchinson M.I."/>
            <person name="Powell A.J."/>
            <person name="Barry K."/>
            <person name="Miller A.N."/>
            <person name="Grigoriev I.V."/>
            <person name="Debuchy R."/>
            <person name="Gladieux P."/>
            <person name="Hiltunen Thoren M."/>
            <person name="Johannesson H."/>
        </authorList>
    </citation>
    <scope>NUCLEOTIDE SEQUENCE</scope>
    <source>
        <strain evidence="5">PSN293</strain>
    </source>
</reference>
<feature type="compositionally biased region" description="Acidic residues" evidence="3">
    <location>
        <begin position="195"/>
        <end position="210"/>
    </location>
</feature>
<feature type="domain" description="BTB" evidence="4">
    <location>
        <begin position="889"/>
        <end position="964"/>
    </location>
</feature>
<organism evidence="5 6">
    <name type="scientific">Rhypophila decipiens</name>
    <dbReference type="NCBI Taxonomy" id="261697"/>
    <lineage>
        <taxon>Eukaryota</taxon>
        <taxon>Fungi</taxon>
        <taxon>Dikarya</taxon>
        <taxon>Ascomycota</taxon>
        <taxon>Pezizomycotina</taxon>
        <taxon>Sordariomycetes</taxon>
        <taxon>Sordariomycetidae</taxon>
        <taxon>Sordariales</taxon>
        <taxon>Naviculisporaceae</taxon>
        <taxon>Rhypophila</taxon>
    </lineage>
</organism>
<evidence type="ECO:0000313" key="6">
    <source>
        <dbReference type="Proteomes" id="UP001301769"/>
    </source>
</evidence>
<dbReference type="EMBL" id="MU858061">
    <property type="protein sequence ID" value="KAK4217213.1"/>
    <property type="molecule type" value="Genomic_DNA"/>
</dbReference>
<feature type="compositionally biased region" description="Polar residues" evidence="3">
    <location>
        <begin position="24"/>
        <end position="34"/>
    </location>
</feature>
<evidence type="ECO:0000256" key="1">
    <source>
        <dbReference type="ARBA" id="ARBA00022737"/>
    </source>
</evidence>
<feature type="compositionally biased region" description="Low complexity" evidence="3">
    <location>
        <begin position="1365"/>
        <end position="1393"/>
    </location>
</feature>
<feature type="region of interest" description="Disordered" evidence="3">
    <location>
        <begin position="1515"/>
        <end position="1665"/>
    </location>
</feature>
<dbReference type="Gene3D" id="3.30.710.10">
    <property type="entry name" value="Potassium Channel Kv1.1, Chain A"/>
    <property type="match status" value="2"/>
</dbReference>
<feature type="repeat" description="RCC1" evidence="2">
    <location>
        <begin position="316"/>
        <end position="368"/>
    </location>
</feature>
<dbReference type="PROSITE" id="PS50097">
    <property type="entry name" value="BTB"/>
    <property type="match status" value="1"/>
</dbReference>
<feature type="compositionally biased region" description="Basic and acidic residues" evidence="3">
    <location>
        <begin position="1521"/>
        <end position="1537"/>
    </location>
</feature>
<dbReference type="PANTHER" id="PTHR22872:SF2">
    <property type="entry name" value="INHIBITOR OF BRUTON TYROSINE KINASE"/>
    <property type="match status" value="1"/>
</dbReference>
<feature type="compositionally biased region" description="Gly residues" evidence="3">
    <location>
        <begin position="37"/>
        <end position="46"/>
    </location>
</feature>
<reference evidence="5" key="2">
    <citation type="submission" date="2023-05" db="EMBL/GenBank/DDBJ databases">
        <authorList>
            <consortium name="Lawrence Berkeley National Laboratory"/>
            <person name="Steindorff A."/>
            <person name="Hensen N."/>
            <person name="Bonometti L."/>
            <person name="Westerberg I."/>
            <person name="Brannstrom I.O."/>
            <person name="Guillou S."/>
            <person name="Cros-Aarteil S."/>
            <person name="Calhoun S."/>
            <person name="Haridas S."/>
            <person name="Kuo A."/>
            <person name="Mondo S."/>
            <person name="Pangilinan J."/>
            <person name="Riley R."/>
            <person name="Labutti K."/>
            <person name="Andreopoulos B."/>
            <person name="Lipzen A."/>
            <person name="Chen C."/>
            <person name="Yanf M."/>
            <person name="Daum C."/>
            <person name="Ng V."/>
            <person name="Clum A."/>
            <person name="Ohm R."/>
            <person name="Martin F."/>
            <person name="Silar P."/>
            <person name="Natvig D."/>
            <person name="Lalanne C."/>
            <person name="Gautier V."/>
            <person name="Ament-Velasquez S.L."/>
            <person name="Kruys A."/>
            <person name="Hutchinson M.I."/>
            <person name="Powell A.J."/>
            <person name="Barry K."/>
            <person name="Miller A.N."/>
            <person name="Grigoriev I.V."/>
            <person name="Debuchy R."/>
            <person name="Gladieux P."/>
            <person name="Thoren M.H."/>
            <person name="Johannesson H."/>
        </authorList>
    </citation>
    <scope>NUCLEOTIDE SEQUENCE</scope>
    <source>
        <strain evidence="5">PSN293</strain>
    </source>
</reference>
<keyword evidence="1" id="KW-0677">Repeat</keyword>
<dbReference type="Gene3D" id="1.25.40.20">
    <property type="entry name" value="Ankyrin repeat-containing domain"/>
    <property type="match status" value="1"/>
</dbReference>
<dbReference type="PROSITE" id="PS50012">
    <property type="entry name" value="RCC1_3"/>
    <property type="match status" value="2"/>
</dbReference>
<dbReference type="Pfam" id="PF00651">
    <property type="entry name" value="BTB"/>
    <property type="match status" value="1"/>
</dbReference>
<feature type="compositionally biased region" description="Basic and acidic residues" evidence="3">
    <location>
        <begin position="1567"/>
        <end position="1579"/>
    </location>
</feature>
<gene>
    <name evidence="5" type="ORF">QBC37DRAFT_415145</name>
</gene>
<feature type="compositionally biased region" description="Low complexity" evidence="3">
    <location>
        <begin position="1329"/>
        <end position="1344"/>
    </location>
</feature>
<dbReference type="Proteomes" id="UP001301769">
    <property type="component" value="Unassembled WGS sequence"/>
</dbReference>
<name>A0AAN6YEW3_9PEZI</name>
<proteinExistence type="predicted"/>
<dbReference type="CDD" id="cd18186">
    <property type="entry name" value="BTB_POZ_ZBTB_KLHL-like"/>
    <property type="match status" value="2"/>
</dbReference>
<protein>
    <recommendedName>
        <fullName evidence="4">BTB domain-containing protein</fullName>
    </recommendedName>
</protein>
<dbReference type="SMART" id="SM00248">
    <property type="entry name" value="ANK"/>
    <property type="match status" value="2"/>
</dbReference>
<keyword evidence="6" id="KW-1185">Reference proteome</keyword>
<feature type="compositionally biased region" description="Polar residues" evidence="3">
    <location>
        <begin position="1417"/>
        <end position="1438"/>
    </location>
</feature>
<evidence type="ECO:0000313" key="5">
    <source>
        <dbReference type="EMBL" id="KAK4217213.1"/>
    </source>
</evidence>
<dbReference type="InterPro" id="IPR000408">
    <property type="entry name" value="Reg_chr_condens"/>
</dbReference>
<dbReference type="SMART" id="SM00225">
    <property type="entry name" value="BTB"/>
    <property type="match status" value="1"/>
</dbReference>
<feature type="region of interest" description="Disordered" evidence="3">
    <location>
        <begin position="1173"/>
        <end position="1472"/>
    </location>
</feature>
<dbReference type="SUPFAM" id="SSF54695">
    <property type="entry name" value="POZ domain"/>
    <property type="match status" value="1"/>
</dbReference>
<feature type="region of interest" description="Disordered" evidence="3">
    <location>
        <begin position="23"/>
        <end position="82"/>
    </location>
</feature>
<feature type="region of interest" description="Disordered" evidence="3">
    <location>
        <begin position="194"/>
        <end position="217"/>
    </location>
</feature>
<comment type="caution">
    <text evidence="5">The sequence shown here is derived from an EMBL/GenBank/DDBJ whole genome shotgun (WGS) entry which is preliminary data.</text>
</comment>
<dbReference type="InterPro" id="IPR009091">
    <property type="entry name" value="RCC1/BLIP-II"/>
</dbReference>
<sequence>MTHLLWKSYWQDDVEGFRRLLSPGGSNAAKSPNVGSGLAGSPGGFGTSPRPSGNNKPRKPSGLGTPLGNKHGNAGGLGRNEVNSRDQAGLTLLLRAASSTAENAVSFVEALLGHPAIDIYAQDPESGWNALHRALYAGNISIARLLLEKERKDSQGYTSSGKVGQLIKTKDHEGNSPFDLYNSTIAERDLRALVDEEDKEDGSDSDETESVESRDATSAGLQALGEDLFAFGSNRNLSLGFGDEDDRQFPERVYLKRPEHLLIRFYNEYLEEVGLEGPASHDISKVPALILNRPLLIKDVVLAKFHSAVLTEDPVSNLYVCGIGRGGRLGLGDENTRFTYTPVQGPLADRKIVQVALGQNHTMAIDDTGALWTWGNNAHCQLGYALPAPTKNDEDPMSTTPRQVFGPLKKEMILGIAASFIHSVAHTGSSLFCWGKNVGQLALMDADSRSLELQQTPRKVAASLFPSPIVMVSAIDKATTVLLQNHTVCIFTGYGYHIVKFPFAGIGAIGNLSMSTRYEAGRNRIQYITSGGETIAALTGRGDLFTMNLDHKIEANPPASSTTNPSKLKGAVTAPQCIWSARKDGVRSIGLGEHGSVIFSTFSGAVWRRIKRPKANDTYSGHVESKLKDYKFQRVPYITKVATVRASPSGAFAAVRQDLDVLKEQLTIDEQSLWKDVAPLNCLRDFQASHLEVENKELSKFWSDETLRARVGSIACEVLRSPDLEGDLRQYLGTWGFRNEPLDAAVCTSSEPDIKIPVHGWLLSARSPVLRTGLAQYRKEGSYSLPETFDIEEVDGKAVITFHGFDLVSLLNLVHYMYEDEVIPAWNFTRQAPALAYRYRQIRLEVMRLGTRLKMNNLEAAARLQTAAKKCMDDDFRAATKERSFFEDGDTLLVLDGVETPVHSSFVCQRCPWFQGLFHGRSGGSWLAGRRGAPSSPSATAEKVKIDLEHMDPEAFKYVLRYLYGDYGAELFDPAVCDSFEGFLDLVMEVMSIANYLMLDRLSQICQTVMGRFANIRNVAHLLNAISPCSITEFKDAGLEYVCLQLEGMLENHLLDELDGELLLELDEVVRDNQAARFPFAKSGRAELLLLEQNPELAEDIHEERMIRVKEMAYKALKEEERKGYASNSVKGKGVAPVDDFGVASFSRRVSRGGANELLSPDLKKKASQGDLMFDMDEDGDEDASPMNSPSLRPRKLPVPLAPEVDQIPDLGSSWKRSGPRRKVSFGGESLTPVSPATRLPIHPEGSIPSKMYGGLVGSPEPNKDGSPWRHSALSAPKLDLKDIIQSESSTGPRSALADGLAAQKSKDGVVPRLAQPKMSQKERKKHQQQQQELATQAALLAAAPKTAWEKSSGDKTTPAPWKVATSAKPKTKTASSSKITPADTPPAVAAPAQSKSHLLPGEAAAKSIPIHRRTASPDTRFSGQQRTPAAGTSTNAKPSTSKPTGPPPTSESPANKPLIPHSKNYIAPAKKEDPLAGYYGMADIIAQERREQEMIREAARAKRSLQEIQEEQAFQEWWDAESKRTQAEEEEKERRKTALGTGGDRSGGGRGGKGQGSRRGGANNRNKADAPKGEDASKPRGRSGHKGGGNKEGVSQPGPSNKPKDGGKSTRQGAGGRGGGTNRDRGGNKRDGQYHTSVTTAAGGSAGGGRKVAVKSGAATETAS</sequence>
<feature type="repeat" description="RCC1" evidence="2">
    <location>
        <begin position="369"/>
        <end position="429"/>
    </location>
</feature>
<feature type="compositionally biased region" description="Acidic residues" evidence="3">
    <location>
        <begin position="1174"/>
        <end position="1184"/>
    </location>
</feature>
<evidence type="ECO:0000259" key="4">
    <source>
        <dbReference type="PROSITE" id="PS50097"/>
    </source>
</evidence>